<evidence type="ECO:0000313" key="3">
    <source>
        <dbReference type="Proteomes" id="UP000800981"/>
    </source>
</evidence>
<accession>A0ABX0GUD8</accession>
<proteinExistence type="predicted"/>
<reference evidence="2 3" key="1">
    <citation type="submission" date="2020-03" db="EMBL/GenBank/DDBJ databases">
        <title>Two novel Motilibacter sp.</title>
        <authorList>
            <person name="Liu S."/>
        </authorList>
    </citation>
    <scope>NUCLEOTIDE SEQUENCE [LARGE SCALE GENOMIC DNA]</scope>
    <source>
        <strain evidence="2 3">E257</strain>
    </source>
</reference>
<dbReference type="Proteomes" id="UP000800981">
    <property type="component" value="Unassembled WGS sequence"/>
</dbReference>
<feature type="transmembrane region" description="Helical" evidence="1">
    <location>
        <begin position="195"/>
        <end position="215"/>
    </location>
</feature>
<sequence length="239" mass="25717">MLAPPGFVHRRRYSRRLRVSVASVAILVVLGAGAAFTAAAAHAPRYTAISSVLLRDYQLGGAPLADERAALRFHTNAAFIARSRPVLEGVAVRIGRPRADWARLREDLAVTSREDADVLDLWASARTAASATRLADAVASELTDRLRGQFKAVPPGLSAEGRRRFEDLRDLERVSPAAEVLVSEPPADRVSIEPWRAGLAGGVAGLVAGLLVLAWRFRRRDELSRFPAAGDDAARPASS</sequence>
<keyword evidence="1" id="KW-0812">Transmembrane</keyword>
<evidence type="ECO:0000256" key="1">
    <source>
        <dbReference type="SAM" id="Phobius"/>
    </source>
</evidence>
<name>A0ABX0GUD8_9ACTN</name>
<evidence type="ECO:0008006" key="4">
    <source>
        <dbReference type="Google" id="ProtNLM"/>
    </source>
</evidence>
<evidence type="ECO:0000313" key="2">
    <source>
        <dbReference type="EMBL" id="NHC14392.1"/>
    </source>
</evidence>
<gene>
    <name evidence="2" type="ORF">G9H71_11445</name>
</gene>
<protein>
    <recommendedName>
        <fullName evidence="4">Subunit length determinant protein</fullName>
    </recommendedName>
</protein>
<organism evidence="2 3">
    <name type="scientific">Motilibacter deserti</name>
    <dbReference type="NCBI Taxonomy" id="2714956"/>
    <lineage>
        <taxon>Bacteria</taxon>
        <taxon>Bacillati</taxon>
        <taxon>Actinomycetota</taxon>
        <taxon>Actinomycetes</taxon>
        <taxon>Motilibacterales</taxon>
        <taxon>Motilibacteraceae</taxon>
        <taxon>Motilibacter</taxon>
    </lineage>
</organism>
<comment type="caution">
    <text evidence="2">The sequence shown here is derived from an EMBL/GenBank/DDBJ whole genome shotgun (WGS) entry which is preliminary data.</text>
</comment>
<keyword evidence="1" id="KW-1133">Transmembrane helix</keyword>
<keyword evidence="1" id="KW-0472">Membrane</keyword>
<dbReference type="RefSeq" id="WP_166281886.1">
    <property type="nucleotide sequence ID" value="NZ_JAANNP010000006.1"/>
</dbReference>
<keyword evidence="3" id="KW-1185">Reference proteome</keyword>
<dbReference type="EMBL" id="JAANNP010000006">
    <property type="protein sequence ID" value="NHC14392.1"/>
    <property type="molecule type" value="Genomic_DNA"/>
</dbReference>